<dbReference type="Pfam" id="PF01943">
    <property type="entry name" value="Polysacc_synt"/>
    <property type="match status" value="1"/>
</dbReference>
<accession>A0ABS7BST1</accession>
<feature type="transmembrane region" description="Helical" evidence="6">
    <location>
        <begin position="108"/>
        <end position="126"/>
    </location>
</feature>
<protein>
    <submittedName>
        <fullName evidence="7">Oligosaccharide flippase family protein</fullName>
    </submittedName>
</protein>
<evidence type="ECO:0000256" key="4">
    <source>
        <dbReference type="ARBA" id="ARBA00022989"/>
    </source>
</evidence>
<evidence type="ECO:0000313" key="7">
    <source>
        <dbReference type="EMBL" id="MBW6532580.1"/>
    </source>
</evidence>
<proteinExistence type="predicted"/>
<keyword evidence="8" id="KW-1185">Reference proteome</keyword>
<dbReference type="Proteomes" id="UP000759103">
    <property type="component" value="Unassembled WGS sequence"/>
</dbReference>
<keyword evidence="2" id="KW-1003">Cell membrane</keyword>
<feature type="transmembrane region" description="Helical" evidence="6">
    <location>
        <begin position="389"/>
        <end position="408"/>
    </location>
</feature>
<feature type="transmembrane region" description="Helical" evidence="6">
    <location>
        <begin position="71"/>
        <end position="96"/>
    </location>
</feature>
<evidence type="ECO:0000313" key="8">
    <source>
        <dbReference type="Proteomes" id="UP000759103"/>
    </source>
</evidence>
<comment type="caution">
    <text evidence="7">The sequence shown here is derived from an EMBL/GenBank/DDBJ whole genome shotgun (WGS) entry which is preliminary data.</text>
</comment>
<evidence type="ECO:0000256" key="5">
    <source>
        <dbReference type="ARBA" id="ARBA00023136"/>
    </source>
</evidence>
<comment type="subcellular location">
    <subcellularLocation>
        <location evidence="1">Cell membrane</location>
        <topology evidence="1">Multi-pass membrane protein</topology>
    </subcellularLocation>
</comment>
<feature type="transmembrane region" description="Helical" evidence="6">
    <location>
        <begin position="296"/>
        <end position="319"/>
    </location>
</feature>
<keyword evidence="3 6" id="KW-0812">Transmembrane</keyword>
<evidence type="ECO:0000256" key="1">
    <source>
        <dbReference type="ARBA" id="ARBA00004651"/>
    </source>
</evidence>
<dbReference type="PANTHER" id="PTHR30250:SF26">
    <property type="entry name" value="PSMA PROTEIN"/>
    <property type="match status" value="1"/>
</dbReference>
<keyword evidence="4 6" id="KW-1133">Transmembrane helix</keyword>
<feature type="transmembrane region" description="Helical" evidence="6">
    <location>
        <begin position="146"/>
        <end position="166"/>
    </location>
</feature>
<dbReference type="EMBL" id="JAHXZN010000008">
    <property type="protein sequence ID" value="MBW6532580.1"/>
    <property type="molecule type" value="Genomic_DNA"/>
</dbReference>
<feature type="transmembrane region" description="Helical" evidence="6">
    <location>
        <begin position="453"/>
        <end position="472"/>
    </location>
</feature>
<organism evidence="7 8">
    <name type="scientific">Sphingomonas citri</name>
    <dbReference type="NCBI Taxonomy" id="2862499"/>
    <lineage>
        <taxon>Bacteria</taxon>
        <taxon>Pseudomonadati</taxon>
        <taxon>Pseudomonadota</taxon>
        <taxon>Alphaproteobacteria</taxon>
        <taxon>Sphingomonadales</taxon>
        <taxon>Sphingomonadaceae</taxon>
        <taxon>Sphingomonas</taxon>
    </lineage>
</organism>
<feature type="transmembrane region" description="Helical" evidence="6">
    <location>
        <begin position="331"/>
        <end position="351"/>
    </location>
</feature>
<keyword evidence="5 6" id="KW-0472">Membrane</keyword>
<feature type="transmembrane region" description="Helical" evidence="6">
    <location>
        <begin position="429"/>
        <end position="447"/>
    </location>
</feature>
<name>A0ABS7BST1_9SPHN</name>
<feature type="transmembrane region" description="Helical" evidence="6">
    <location>
        <begin position="6"/>
        <end position="23"/>
    </location>
</feature>
<feature type="transmembrane region" description="Helical" evidence="6">
    <location>
        <begin position="363"/>
        <end position="383"/>
    </location>
</feature>
<dbReference type="InterPro" id="IPR002797">
    <property type="entry name" value="Polysacc_synth"/>
</dbReference>
<feature type="transmembrane region" description="Helical" evidence="6">
    <location>
        <begin position="212"/>
        <end position="229"/>
    </location>
</feature>
<evidence type="ECO:0000256" key="6">
    <source>
        <dbReference type="SAM" id="Phobius"/>
    </source>
</evidence>
<evidence type="ECO:0000256" key="2">
    <source>
        <dbReference type="ARBA" id="ARBA00022475"/>
    </source>
</evidence>
<dbReference type="InterPro" id="IPR050833">
    <property type="entry name" value="Poly_Biosynth_Transport"/>
</dbReference>
<evidence type="ECO:0000256" key="3">
    <source>
        <dbReference type="ARBA" id="ARBA00022692"/>
    </source>
</evidence>
<dbReference type="PANTHER" id="PTHR30250">
    <property type="entry name" value="PST FAMILY PREDICTED COLANIC ACID TRANSPORTER"/>
    <property type="match status" value="1"/>
</dbReference>
<reference evidence="7 8" key="1">
    <citation type="submission" date="2021-07" db="EMBL/GenBank/DDBJ databases">
        <title>Sphingomonas sp.</title>
        <authorList>
            <person name="Feng G."/>
            <person name="Li J."/>
            <person name="Pan M."/>
        </authorList>
    </citation>
    <scope>NUCLEOTIDE SEQUENCE [LARGE SCALE GENOMIC DNA]</scope>
    <source>
        <strain evidence="7 8">RRHST34</strain>
    </source>
</reference>
<gene>
    <name evidence="7" type="ORF">KZ820_17700</name>
</gene>
<sequence>MASSGWTALIGLLVVPWYIRYLGIEAYGMIGVHLTLQSLFVLLDLGLSPAVSREVARAGVSGHMAAARRLVHSMSVLFVVGGCLVAALLAAMAPWIARNWLHAGSLPTGQVTLALALSAVTVGLRWPSTLYTGVLNGTRRIDLASAITIATTTLGNGGAVAVLAFIEPSLRAFFLWQAAVGLLHSLAMRHAARRAIGQDATDRFDWTAIRSIWRFSAGMAGVAATGIVFSQIDKVVLMRTATLVQVGHYTIATALTSILYRLITPAFNVVYPQFCSLVEAGSEHELSRQYHSSTRLFLSLILPAAMCIVVGAPSILTLWVHDPMIVQQTSLIVVLLCLGTAAHCIMYFPYALQLAMGNTTLPLTINLCLSLVFLPLVIVLALARGAFGVAAAWLVLHLCYVVLGTWLTHRHILPGEGRRWATKAVGPPLAISVAFGFAAAAVIPIAGSDVMRLLVSLVGAAGAAATNVLLMPEGRLLMRRARAGLT</sequence>
<feature type="transmembrane region" description="Helical" evidence="6">
    <location>
        <begin position="173"/>
        <end position="192"/>
    </location>
</feature>